<gene>
    <name evidence="2" type="ORF">PAXRUDRAFT_779574</name>
</gene>
<feature type="non-terminal residue" evidence="2">
    <location>
        <position position="296"/>
    </location>
</feature>
<reference evidence="2 3" key="1">
    <citation type="submission" date="2014-04" db="EMBL/GenBank/DDBJ databases">
        <authorList>
            <consortium name="DOE Joint Genome Institute"/>
            <person name="Kuo A."/>
            <person name="Kohler A."/>
            <person name="Jargeat P."/>
            <person name="Nagy L.G."/>
            <person name="Floudas D."/>
            <person name="Copeland A."/>
            <person name="Barry K.W."/>
            <person name="Cichocki N."/>
            <person name="Veneault-Fourrey C."/>
            <person name="LaButti K."/>
            <person name="Lindquist E.A."/>
            <person name="Lipzen A."/>
            <person name="Lundell T."/>
            <person name="Morin E."/>
            <person name="Murat C."/>
            <person name="Sun H."/>
            <person name="Tunlid A."/>
            <person name="Henrissat B."/>
            <person name="Grigoriev I.V."/>
            <person name="Hibbett D.S."/>
            <person name="Martin F."/>
            <person name="Nordberg H.P."/>
            <person name="Cantor M.N."/>
            <person name="Hua S.X."/>
        </authorList>
    </citation>
    <scope>NUCLEOTIDE SEQUENCE [LARGE SCALE GENOMIC DNA]</scope>
    <source>
        <strain evidence="2 3">Ve08.2h10</strain>
    </source>
</reference>
<organism evidence="2 3">
    <name type="scientific">Paxillus rubicundulus Ve08.2h10</name>
    <dbReference type="NCBI Taxonomy" id="930991"/>
    <lineage>
        <taxon>Eukaryota</taxon>
        <taxon>Fungi</taxon>
        <taxon>Dikarya</taxon>
        <taxon>Basidiomycota</taxon>
        <taxon>Agaricomycotina</taxon>
        <taxon>Agaricomycetes</taxon>
        <taxon>Agaricomycetidae</taxon>
        <taxon>Boletales</taxon>
        <taxon>Paxilineae</taxon>
        <taxon>Paxillaceae</taxon>
        <taxon>Paxillus</taxon>
    </lineage>
</organism>
<dbReference type="HOGENOM" id="CLU_009487_1_1_1"/>
<evidence type="ECO:0000259" key="1">
    <source>
        <dbReference type="Pfam" id="PF20231"/>
    </source>
</evidence>
<dbReference type="Proteomes" id="UP000054538">
    <property type="component" value="Unassembled WGS sequence"/>
</dbReference>
<reference evidence="3" key="2">
    <citation type="submission" date="2015-01" db="EMBL/GenBank/DDBJ databases">
        <title>Evolutionary Origins and Diversification of the Mycorrhizal Mutualists.</title>
        <authorList>
            <consortium name="DOE Joint Genome Institute"/>
            <consortium name="Mycorrhizal Genomics Consortium"/>
            <person name="Kohler A."/>
            <person name="Kuo A."/>
            <person name="Nagy L.G."/>
            <person name="Floudas D."/>
            <person name="Copeland A."/>
            <person name="Barry K.W."/>
            <person name="Cichocki N."/>
            <person name="Veneault-Fourrey C."/>
            <person name="LaButti K."/>
            <person name="Lindquist E.A."/>
            <person name="Lipzen A."/>
            <person name="Lundell T."/>
            <person name="Morin E."/>
            <person name="Murat C."/>
            <person name="Riley R."/>
            <person name="Ohm R."/>
            <person name="Sun H."/>
            <person name="Tunlid A."/>
            <person name="Henrissat B."/>
            <person name="Grigoriev I.V."/>
            <person name="Hibbett D.S."/>
            <person name="Martin F."/>
        </authorList>
    </citation>
    <scope>NUCLEOTIDE SEQUENCE [LARGE SCALE GENOMIC DNA]</scope>
    <source>
        <strain evidence="3">Ve08.2h10</strain>
    </source>
</reference>
<dbReference type="AlphaFoldDB" id="A0A0D0CNX6"/>
<dbReference type="Pfam" id="PF20231">
    <property type="entry name" value="DUF6589"/>
    <property type="match status" value="1"/>
</dbReference>
<dbReference type="InterPro" id="IPR046496">
    <property type="entry name" value="DUF6589"/>
</dbReference>
<keyword evidence="3" id="KW-1185">Reference proteome</keyword>
<sequence length="296" mass="34323">MASADAIWRTFLQLSAACEDKMSLMHDIGVLRPRETGIYGSKPRFRRMHQLVTYDGICWHLNCWRVEVRKQNHNSLEAFALSEPSFNNLQTIANRLARDYIANHQLRRMRKKKQAQCDQQFKNGLLLNRYMLLYEELSWVMNHGDIGHLKTCIIAWILLFKVMGKHKYTAHMTEFLCNVHFTSLPGLRKAVWYHILVNPTGQKGKFQGVDWCVELNNLLTKVINGGKGSNHTVDRIILESPLVQVYRNLHSTFTRNFMHAHLTSRHAEADMAKMFCNVSTYMDEHSPHVQGGGDNR</sequence>
<protein>
    <recommendedName>
        <fullName evidence="1">DUF6589 domain-containing protein</fullName>
    </recommendedName>
</protein>
<accession>A0A0D0CNX6</accession>
<evidence type="ECO:0000313" key="3">
    <source>
        <dbReference type="Proteomes" id="UP000054538"/>
    </source>
</evidence>
<dbReference type="STRING" id="930991.A0A0D0CNX6"/>
<evidence type="ECO:0000313" key="2">
    <source>
        <dbReference type="EMBL" id="KIK76943.1"/>
    </source>
</evidence>
<dbReference type="OrthoDB" id="4743193at2759"/>
<feature type="domain" description="DUF6589" evidence="1">
    <location>
        <begin position="1"/>
        <end position="266"/>
    </location>
</feature>
<name>A0A0D0CNX6_9AGAM</name>
<dbReference type="EMBL" id="KN827217">
    <property type="protein sequence ID" value="KIK76943.1"/>
    <property type="molecule type" value="Genomic_DNA"/>
</dbReference>
<dbReference type="InParanoid" id="A0A0D0CNX6"/>
<proteinExistence type="predicted"/>